<evidence type="ECO:0000256" key="3">
    <source>
        <dbReference type="ARBA" id="ARBA00022764"/>
    </source>
</evidence>
<dbReference type="InterPro" id="IPR012480">
    <property type="entry name" value="Hepar_II_III_C"/>
</dbReference>
<dbReference type="Pfam" id="PF07940">
    <property type="entry name" value="Hepar_II_III_C"/>
    <property type="match status" value="1"/>
</dbReference>
<dbReference type="SUPFAM" id="SSF48230">
    <property type="entry name" value="Chondroitin AC/alginate lyase"/>
    <property type="match status" value="1"/>
</dbReference>
<keyword evidence="2" id="KW-0732">Signal</keyword>
<dbReference type="PANTHER" id="PTHR39210">
    <property type="entry name" value="HEPARIN-SULFATE LYASE"/>
    <property type="match status" value="1"/>
</dbReference>
<protein>
    <submittedName>
        <fullName evidence="7">Heparinase</fullName>
    </submittedName>
</protein>
<dbReference type="Gene3D" id="2.70.98.70">
    <property type="match status" value="1"/>
</dbReference>
<comment type="subcellular location">
    <subcellularLocation>
        <location evidence="1">Periplasm</location>
    </subcellularLocation>
</comment>
<dbReference type="RefSeq" id="WP_076326111.1">
    <property type="nucleotide sequence ID" value="NZ_MRTF01000014.1"/>
</dbReference>
<comment type="caution">
    <text evidence="7">The sequence shown here is derived from an EMBL/GenBank/DDBJ whole genome shotgun (WGS) entry which is preliminary data.</text>
</comment>
<organism evidence="7 8">
    <name type="scientific">Paenibacillus lautus</name>
    <name type="common">Bacillus lautus</name>
    <dbReference type="NCBI Taxonomy" id="1401"/>
    <lineage>
        <taxon>Bacteria</taxon>
        <taxon>Bacillati</taxon>
        <taxon>Bacillota</taxon>
        <taxon>Bacilli</taxon>
        <taxon>Bacillales</taxon>
        <taxon>Paenibacillaceae</taxon>
        <taxon>Paenibacillus</taxon>
    </lineage>
</organism>
<dbReference type="InterPro" id="IPR008929">
    <property type="entry name" value="Chondroitin_lyas"/>
</dbReference>
<evidence type="ECO:0000259" key="6">
    <source>
        <dbReference type="Pfam" id="PF16889"/>
    </source>
</evidence>
<dbReference type="GO" id="GO:0042597">
    <property type="term" value="C:periplasmic space"/>
    <property type="evidence" value="ECO:0007669"/>
    <property type="project" value="UniProtKB-SubCell"/>
</dbReference>
<accession>A0A1R1ATB6</accession>
<reference evidence="7 8" key="1">
    <citation type="submission" date="2016-11" db="EMBL/GenBank/DDBJ databases">
        <title>Paenibacillus species isolates.</title>
        <authorList>
            <person name="Beno S.M."/>
        </authorList>
    </citation>
    <scope>NUCLEOTIDE SEQUENCE [LARGE SCALE GENOMIC DNA]</scope>
    <source>
        <strain evidence="7 8">FSL F4-0100</strain>
    </source>
</reference>
<feature type="domain" description="Heparinase II/III-like C-terminal" evidence="5">
    <location>
        <begin position="397"/>
        <end position="616"/>
    </location>
</feature>
<feature type="domain" description="Heparin-sulfate lyase N-terminal" evidence="6">
    <location>
        <begin position="14"/>
        <end position="354"/>
    </location>
</feature>
<dbReference type="STRING" id="1401.BK123_30555"/>
<dbReference type="Proteomes" id="UP000187074">
    <property type="component" value="Unassembled WGS sequence"/>
</dbReference>
<evidence type="ECO:0000256" key="4">
    <source>
        <dbReference type="ARBA" id="ARBA00023239"/>
    </source>
</evidence>
<dbReference type="Pfam" id="PF16889">
    <property type="entry name" value="Hepar_II_III_N"/>
    <property type="match status" value="1"/>
</dbReference>
<dbReference type="InterPro" id="IPR031680">
    <property type="entry name" value="Hepar_II_III_N"/>
</dbReference>
<sequence length="722" mass="82240">MNADATEVSVDAVLAVLNLEDPAMRPMQDADDQGQRHDILSKLHKYFSCRKTPGWWTSSEDKQRITEYVKQYCADELETVMKTADEVVRQTFLFRFPWDMERSVVPVTFDGDIDWCHIPDQDVEWAYMLNRHRYWVALGQAYAMTGDEKYAEVLGRQLEDWIDRNPVPQEPTTDTLTWRPIEAGLRSANWIKALRYMIGSPSLTPSLLSKALISLHEHGEYLDASFTSWKHISNWGVLETCGLYHIALFFPEFSKSARWREMGEERLKETARLQIMADGIHWEQSPTYHHEVLACYLDCVHLANLNGLELDGPFRRTVREMAGASLYWAKPNHRQPMLGDSDDSDIRSILTYAAWLFGDSVLRFGGNARPDYDNAWLFGIEGIRDYKAMAPAEPPCRSRAFTHSGHYTMRTGWDEEALYLYFHCGPLGGGHGHADMLHIDLHAYGRDLLTDSGRYNYSDHTPLRKALKESSAHNTTVVDGIGFTGVKDTWSFDRIAGPLGCKWISRPEFDYVEGAHDGYLYGNEPLYPRRRIIFIKPYYWLLIDSLVCLEQHTFTQHFHFPHPPGEALMEAESLICRTNTLGEANLSIIPVTTDGLRAEVGEGVISREYNLLEPNANAAYSRTGKGLISIMQVLYPHRPGETAAPRVRKVPVYRHTGERVHDGQAEACGVQLPGMEEEFILVVSHRAPSGHYDSYVVEGMQIFGEVVLMTLQGRNKQVTVII</sequence>
<gene>
    <name evidence="7" type="ORF">BK123_30555</name>
</gene>
<evidence type="ECO:0000313" key="8">
    <source>
        <dbReference type="Proteomes" id="UP000187074"/>
    </source>
</evidence>
<dbReference type="PANTHER" id="PTHR39210:SF1">
    <property type="entry name" value="HEPARIN-SULFATE LYASE"/>
    <property type="match status" value="1"/>
</dbReference>
<evidence type="ECO:0000256" key="2">
    <source>
        <dbReference type="ARBA" id="ARBA00022729"/>
    </source>
</evidence>
<dbReference type="AlphaFoldDB" id="A0A1R1ATB6"/>
<keyword evidence="3" id="KW-0574">Periplasm</keyword>
<keyword evidence="4" id="KW-0456">Lyase</keyword>
<proteinExistence type="predicted"/>
<dbReference type="OrthoDB" id="7335480at2"/>
<evidence type="ECO:0000313" key="7">
    <source>
        <dbReference type="EMBL" id="OME88619.1"/>
    </source>
</evidence>
<evidence type="ECO:0000259" key="5">
    <source>
        <dbReference type="Pfam" id="PF07940"/>
    </source>
</evidence>
<dbReference type="GO" id="GO:0016829">
    <property type="term" value="F:lyase activity"/>
    <property type="evidence" value="ECO:0007669"/>
    <property type="project" value="UniProtKB-KW"/>
</dbReference>
<dbReference type="EMBL" id="MRTF01000014">
    <property type="protein sequence ID" value="OME88619.1"/>
    <property type="molecule type" value="Genomic_DNA"/>
</dbReference>
<dbReference type="Gene3D" id="1.50.10.100">
    <property type="entry name" value="Chondroitin AC/alginate lyase"/>
    <property type="match status" value="1"/>
</dbReference>
<evidence type="ECO:0000256" key="1">
    <source>
        <dbReference type="ARBA" id="ARBA00004418"/>
    </source>
</evidence>
<name>A0A1R1ATB6_PAELA</name>